<name>A0A0F9BFB0_9ZZZZ</name>
<gene>
    <name evidence="1" type="ORF">LCGC14_2734110</name>
</gene>
<reference evidence="1" key="1">
    <citation type="journal article" date="2015" name="Nature">
        <title>Complex archaea that bridge the gap between prokaryotes and eukaryotes.</title>
        <authorList>
            <person name="Spang A."/>
            <person name="Saw J.H."/>
            <person name="Jorgensen S.L."/>
            <person name="Zaremba-Niedzwiedzka K."/>
            <person name="Martijn J."/>
            <person name="Lind A.E."/>
            <person name="van Eijk R."/>
            <person name="Schleper C."/>
            <person name="Guy L."/>
            <person name="Ettema T.J."/>
        </authorList>
    </citation>
    <scope>NUCLEOTIDE SEQUENCE</scope>
</reference>
<proteinExistence type="predicted"/>
<dbReference type="AlphaFoldDB" id="A0A0F9BFB0"/>
<protein>
    <recommendedName>
        <fullName evidence="2">NAD(P)-binding domain-containing protein</fullName>
    </recommendedName>
</protein>
<sequence>MSKVTPAYQLFNVGNGSPESLLDFVKAIENAIGLEANKNFSPMQPGDVSRTWADITDLEKLGYKSSVGMNEGVIKFVEWYRQFLNSKVKNDQIDRPT</sequence>
<organism evidence="1">
    <name type="scientific">marine sediment metagenome</name>
    <dbReference type="NCBI Taxonomy" id="412755"/>
    <lineage>
        <taxon>unclassified sequences</taxon>
        <taxon>metagenomes</taxon>
        <taxon>ecological metagenomes</taxon>
    </lineage>
</organism>
<evidence type="ECO:0000313" key="1">
    <source>
        <dbReference type="EMBL" id="KKK89339.1"/>
    </source>
</evidence>
<evidence type="ECO:0008006" key="2">
    <source>
        <dbReference type="Google" id="ProtNLM"/>
    </source>
</evidence>
<dbReference type="Gene3D" id="3.40.50.720">
    <property type="entry name" value="NAD(P)-binding Rossmann-like Domain"/>
    <property type="match status" value="1"/>
</dbReference>
<dbReference type="InterPro" id="IPR036291">
    <property type="entry name" value="NAD(P)-bd_dom_sf"/>
</dbReference>
<comment type="caution">
    <text evidence="1">The sequence shown here is derived from an EMBL/GenBank/DDBJ whole genome shotgun (WGS) entry which is preliminary data.</text>
</comment>
<dbReference type="SUPFAM" id="SSF51735">
    <property type="entry name" value="NAD(P)-binding Rossmann-fold domains"/>
    <property type="match status" value="1"/>
</dbReference>
<dbReference type="PRINTS" id="PR01713">
    <property type="entry name" value="NUCEPIMERASE"/>
</dbReference>
<dbReference type="EMBL" id="LAZR01049575">
    <property type="protein sequence ID" value="KKK89339.1"/>
    <property type="molecule type" value="Genomic_DNA"/>
</dbReference>
<accession>A0A0F9BFB0</accession>